<dbReference type="Proteomes" id="UP001286313">
    <property type="component" value="Unassembled WGS sequence"/>
</dbReference>
<reference evidence="2" key="1">
    <citation type="submission" date="2023-10" db="EMBL/GenBank/DDBJ databases">
        <title>Genome assemblies of two species of porcelain crab, Petrolisthes cinctipes and Petrolisthes manimaculis (Anomura: Porcellanidae).</title>
        <authorList>
            <person name="Angst P."/>
        </authorList>
    </citation>
    <scope>NUCLEOTIDE SEQUENCE</scope>
    <source>
        <strain evidence="2">PB745_01</strain>
        <tissue evidence="2">Gill</tissue>
    </source>
</reference>
<keyword evidence="3" id="KW-1185">Reference proteome</keyword>
<dbReference type="EMBL" id="JAWQEG010004873">
    <property type="protein sequence ID" value="KAK3859904.1"/>
    <property type="molecule type" value="Genomic_DNA"/>
</dbReference>
<proteinExistence type="predicted"/>
<evidence type="ECO:0000313" key="2">
    <source>
        <dbReference type="EMBL" id="KAK3859904.1"/>
    </source>
</evidence>
<evidence type="ECO:0000313" key="3">
    <source>
        <dbReference type="Proteomes" id="UP001286313"/>
    </source>
</evidence>
<gene>
    <name evidence="2" type="ORF">Pcinc_034014</name>
</gene>
<evidence type="ECO:0000256" key="1">
    <source>
        <dbReference type="SAM" id="MobiDB-lite"/>
    </source>
</evidence>
<dbReference type="AlphaFoldDB" id="A0AAE1ER18"/>
<sequence length="69" mass="7683">MVEGCVGGGPGISHLVLQMETDDQREDLRRHVTCTKDGGFKRHRITLPVSKPRLDPGCREGRSRGPTER</sequence>
<feature type="region of interest" description="Disordered" evidence="1">
    <location>
        <begin position="49"/>
        <end position="69"/>
    </location>
</feature>
<organism evidence="2 3">
    <name type="scientific">Petrolisthes cinctipes</name>
    <name type="common">Flat porcelain crab</name>
    <dbReference type="NCBI Taxonomy" id="88211"/>
    <lineage>
        <taxon>Eukaryota</taxon>
        <taxon>Metazoa</taxon>
        <taxon>Ecdysozoa</taxon>
        <taxon>Arthropoda</taxon>
        <taxon>Crustacea</taxon>
        <taxon>Multicrustacea</taxon>
        <taxon>Malacostraca</taxon>
        <taxon>Eumalacostraca</taxon>
        <taxon>Eucarida</taxon>
        <taxon>Decapoda</taxon>
        <taxon>Pleocyemata</taxon>
        <taxon>Anomura</taxon>
        <taxon>Galatheoidea</taxon>
        <taxon>Porcellanidae</taxon>
        <taxon>Petrolisthes</taxon>
    </lineage>
</organism>
<protein>
    <submittedName>
        <fullName evidence="2">Uncharacterized protein</fullName>
    </submittedName>
</protein>
<feature type="compositionally biased region" description="Basic and acidic residues" evidence="1">
    <location>
        <begin position="52"/>
        <end position="69"/>
    </location>
</feature>
<comment type="caution">
    <text evidence="2">The sequence shown here is derived from an EMBL/GenBank/DDBJ whole genome shotgun (WGS) entry which is preliminary data.</text>
</comment>
<accession>A0AAE1ER18</accession>
<name>A0AAE1ER18_PETCI</name>